<dbReference type="Proteomes" id="UP001485043">
    <property type="component" value="Unassembled WGS sequence"/>
</dbReference>
<evidence type="ECO:0000313" key="2">
    <source>
        <dbReference type="Proteomes" id="UP001485043"/>
    </source>
</evidence>
<gene>
    <name evidence="1" type="ORF">WJX84_010932</name>
</gene>
<evidence type="ECO:0000313" key="1">
    <source>
        <dbReference type="EMBL" id="KAK9862793.1"/>
    </source>
</evidence>
<dbReference type="AlphaFoldDB" id="A0AAW1T0E7"/>
<dbReference type="EMBL" id="JALJOV010000556">
    <property type="protein sequence ID" value="KAK9862793.1"/>
    <property type="molecule type" value="Genomic_DNA"/>
</dbReference>
<accession>A0AAW1T0E7</accession>
<sequence>MSLPQPLKENLKGALFAFTLFGIIAQPRSLQPGSWKLSKRGKKYYRAACELLEVAAWQDQKSMAIHAWNWLLYRPLAALRYAEGIRHLWSLASCFDPSFALSPRQLASLAARTPDAAEPIFPQHRLEAMPQGMTAGQAMQVVRQEADHREQWRSWRAQQDGHRLHNQLHVLAAICKASYESPRVFEEVILPSWSEPGRAVTLHAAFKFRRRHHHHRPGEPAGDFTGYILRVSNDAMVVVFRAAQAWSQIPWFLRMDIARMTDPGNMQHAKGLTKLPLTLLLPHVHVSCPGATE</sequence>
<organism evidence="1 2">
    <name type="scientific">Apatococcus fuscideae</name>
    <dbReference type="NCBI Taxonomy" id="2026836"/>
    <lineage>
        <taxon>Eukaryota</taxon>
        <taxon>Viridiplantae</taxon>
        <taxon>Chlorophyta</taxon>
        <taxon>core chlorophytes</taxon>
        <taxon>Trebouxiophyceae</taxon>
        <taxon>Chlorellales</taxon>
        <taxon>Chlorellaceae</taxon>
        <taxon>Apatococcus</taxon>
    </lineage>
</organism>
<reference evidence="1 2" key="1">
    <citation type="journal article" date="2024" name="Nat. Commun.">
        <title>Phylogenomics reveals the evolutionary origins of lichenization in chlorophyte algae.</title>
        <authorList>
            <person name="Puginier C."/>
            <person name="Libourel C."/>
            <person name="Otte J."/>
            <person name="Skaloud P."/>
            <person name="Haon M."/>
            <person name="Grisel S."/>
            <person name="Petersen M."/>
            <person name="Berrin J.G."/>
            <person name="Delaux P.M."/>
            <person name="Dal Grande F."/>
            <person name="Keller J."/>
        </authorList>
    </citation>
    <scope>NUCLEOTIDE SEQUENCE [LARGE SCALE GENOMIC DNA]</scope>
    <source>
        <strain evidence="1 2">SAG 2523</strain>
    </source>
</reference>
<proteinExistence type="predicted"/>
<keyword evidence="2" id="KW-1185">Reference proteome</keyword>
<comment type="caution">
    <text evidence="1">The sequence shown here is derived from an EMBL/GenBank/DDBJ whole genome shotgun (WGS) entry which is preliminary data.</text>
</comment>
<name>A0AAW1T0E7_9CHLO</name>
<protein>
    <submittedName>
        <fullName evidence="1">Uncharacterized protein</fullName>
    </submittedName>
</protein>